<comment type="similarity">
    <text evidence="2">Belongs to the type IA topoisomerase family.</text>
</comment>
<dbReference type="InterPro" id="IPR013824">
    <property type="entry name" value="Topo_IA_cen_sub1"/>
</dbReference>
<evidence type="ECO:0000256" key="6">
    <source>
        <dbReference type="ARBA" id="ARBA00023235"/>
    </source>
</evidence>
<keyword evidence="5" id="KW-0238">DNA-binding</keyword>
<dbReference type="GO" id="GO:0003677">
    <property type="term" value="F:DNA binding"/>
    <property type="evidence" value="ECO:0007669"/>
    <property type="project" value="UniProtKB-KW"/>
</dbReference>
<dbReference type="Gene3D" id="2.70.20.10">
    <property type="entry name" value="Topoisomerase I, domain 3"/>
    <property type="match status" value="1"/>
</dbReference>
<dbReference type="GO" id="GO:0006265">
    <property type="term" value="P:DNA topological change"/>
    <property type="evidence" value="ECO:0007669"/>
    <property type="project" value="InterPro"/>
</dbReference>
<dbReference type="SMART" id="SM00493">
    <property type="entry name" value="TOPRIM"/>
    <property type="match status" value="1"/>
</dbReference>
<dbReference type="InterPro" id="IPR023406">
    <property type="entry name" value="Topo_IA_AS"/>
</dbReference>
<dbReference type="Pfam" id="PF13368">
    <property type="entry name" value="Toprim_C_rpt"/>
    <property type="match status" value="1"/>
</dbReference>
<keyword evidence="4" id="KW-0799">Topoisomerase</keyword>
<dbReference type="SMART" id="SM00437">
    <property type="entry name" value="TOP1Ac"/>
    <property type="match status" value="1"/>
</dbReference>
<dbReference type="InterPro" id="IPR003601">
    <property type="entry name" value="Topo_IA_2"/>
</dbReference>
<name>A0A6C0DMS2_9ZZZZ</name>
<sequence>MPPKKFFKKPFVNYKKSGTTKKPPTININAQYLIIVESPSKCTKIEHFLGEDYCCIASKGHIRTIDGLNSIDTKGNFEPMFSIIEEKKNHVEFMRTIIDKFPKNNIILATDDDREGEAIAWHICKLFDLPIETTKRIIFHEITKTAICNAVKEPTTLNMDIVHAQHARQVLDVIVGYKISPYLWKYLYNNKSNSLSAGRCQTPALRLVYDNEKNKNAGIEMRHKITGTFFSKNIEFILNHEFEKQPDVLDFLEKSKVFEHKLAVCSQKESIKSAPKPFNTSRLLQTANSILHISPKDTMNICQQLYQNGFITYMRTESTLYSSTFLEKAKKYILDEWKTNDYLGNLDKLENNDSSNPHEAIRVTYIETCSIPNCDDRRMNAIYKLIWKNTLASCMSDARYNVIPIKISAPLNYNYLYEIEIPIFLGWKKVEERTSKNELIDNQSSQSSLLLFFKSIQSNPKNVTYQRIESSIVVRKKHQHYTEASLISKLEEMGIGRPSTFAMIVETIQERGYVLRTDLNGEKVECKEYILKNNNINETVKEKIFGNEKNKLVIQPIGILTIEFLLQYYQQLFSYEYTKNMEDQLDTISSGNDSEWSQICKSCYNEIKELSSPIKNIQKQCFKIDDNHDFIFEKYGPSIRRKLDDGKYDYMNVKKDMEIDLEKLKRGEYSLDELLELKTNLLGKYNGEDLFIKNGRYGPYVEWGDKKESIKDIKKPLCDITLTDIEKFLEKENTVGKNIIRPLNENMSIRRGQYGPYVYYKTPEMKKPQFLNIKKFPEGYSTCEKEVLINWLCDTYNIQI</sequence>
<dbReference type="SUPFAM" id="SSF56712">
    <property type="entry name" value="Prokaryotic type I DNA topoisomerase"/>
    <property type="match status" value="1"/>
</dbReference>
<dbReference type="AlphaFoldDB" id="A0A6C0DMS2"/>
<evidence type="ECO:0000256" key="2">
    <source>
        <dbReference type="ARBA" id="ARBA00009446"/>
    </source>
</evidence>
<dbReference type="PRINTS" id="PR00417">
    <property type="entry name" value="PRTPISMRASEI"/>
</dbReference>
<dbReference type="InterPro" id="IPR013826">
    <property type="entry name" value="Topo_IA_cen_sub3"/>
</dbReference>
<reference evidence="9" key="1">
    <citation type="journal article" date="2020" name="Nature">
        <title>Giant virus diversity and host interactions through global metagenomics.</title>
        <authorList>
            <person name="Schulz F."/>
            <person name="Roux S."/>
            <person name="Paez-Espino D."/>
            <person name="Jungbluth S."/>
            <person name="Walsh D.A."/>
            <person name="Denef V.J."/>
            <person name="McMahon K.D."/>
            <person name="Konstantinidis K.T."/>
            <person name="Eloe-Fadrosh E.A."/>
            <person name="Kyrpides N.C."/>
            <person name="Woyke T."/>
        </authorList>
    </citation>
    <scope>NUCLEOTIDE SEQUENCE</scope>
    <source>
        <strain evidence="9">GVMAG-M-3300023174-24</strain>
    </source>
</reference>
<dbReference type="InterPro" id="IPR013497">
    <property type="entry name" value="Topo_IA_cen"/>
</dbReference>
<proteinExistence type="inferred from homology"/>
<dbReference type="PANTHER" id="PTHR42785">
    <property type="entry name" value="DNA TOPOISOMERASE, TYPE IA, CORE"/>
    <property type="match status" value="1"/>
</dbReference>
<dbReference type="GO" id="GO:0003917">
    <property type="term" value="F:DNA topoisomerase type I (single strand cut, ATP-independent) activity"/>
    <property type="evidence" value="ECO:0007669"/>
    <property type="project" value="UniProtKB-EC"/>
</dbReference>
<evidence type="ECO:0000259" key="8">
    <source>
        <dbReference type="PROSITE" id="PS52039"/>
    </source>
</evidence>
<evidence type="ECO:0000256" key="3">
    <source>
        <dbReference type="ARBA" id="ARBA00012891"/>
    </source>
</evidence>
<dbReference type="EC" id="5.6.2.1" evidence="3"/>
<dbReference type="EMBL" id="MN739631">
    <property type="protein sequence ID" value="QHT17159.1"/>
    <property type="molecule type" value="Genomic_DNA"/>
</dbReference>
<feature type="domain" description="Toprim" evidence="7">
    <location>
        <begin position="31"/>
        <end position="142"/>
    </location>
</feature>
<dbReference type="PANTHER" id="PTHR42785:SF1">
    <property type="entry name" value="DNA TOPOISOMERASE"/>
    <property type="match status" value="1"/>
</dbReference>
<evidence type="ECO:0000256" key="1">
    <source>
        <dbReference type="ARBA" id="ARBA00000213"/>
    </source>
</evidence>
<dbReference type="Gene3D" id="3.40.50.140">
    <property type="match status" value="1"/>
</dbReference>
<dbReference type="Gene3D" id="1.10.290.10">
    <property type="entry name" value="Topoisomerase I, domain 4"/>
    <property type="match status" value="1"/>
</dbReference>
<dbReference type="PROSITE" id="PS52039">
    <property type="entry name" value="TOPO_IA_2"/>
    <property type="match status" value="1"/>
</dbReference>
<dbReference type="InterPro" id="IPR013825">
    <property type="entry name" value="Topo_IA_cen_sub2"/>
</dbReference>
<dbReference type="InterPro" id="IPR000380">
    <property type="entry name" value="Topo_IA"/>
</dbReference>
<comment type="catalytic activity">
    <reaction evidence="1">
        <text>ATP-independent breakage of single-stranded DNA, followed by passage and rejoining.</text>
        <dbReference type="EC" id="5.6.2.1"/>
    </reaction>
</comment>
<keyword evidence="6" id="KW-0413">Isomerase</keyword>
<dbReference type="CDD" id="cd00186">
    <property type="entry name" value="TOP1Ac"/>
    <property type="match status" value="1"/>
</dbReference>
<feature type="domain" description="Topo IA-type catalytic" evidence="8">
    <location>
        <begin position="158"/>
        <end position="610"/>
    </location>
</feature>
<dbReference type="Gene3D" id="1.10.460.10">
    <property type="entry name" value="Topoisomerase I, domain 2"/>
    <property type="match status" value="2"/>
</dbReference>
<dbReference type="SMART" id="SM00436">
    <property type="entry name" value="TOP1Bc"/>
    <property type="match status" value="1"/>
</dbReference>
<evidence type="ECO:0000259" key="7">
    <source>
        <dbReference type="PROSITE" id="PS50880"/>
    </source>
</evidence>
<dbReference type="PROSITE" id="PS50880">
    <property type="entry name" value="TOPRIM"/>
    <property type="match status" value="1"/>
</dbReference>
<evidence type="ECO:0000256" key="4">
    <source>
        <dbReference type="ARBA" id="ARBA00023029"/>
    </source>
</evidence>
<organism evidence="9">
    <name type="scientific">viral metagenome</name>
    <dbReference type="NCBI Taxonomy" id="1070528"/>
    <lineage>
        <taxon>unclassified sequences</taxon>
        <taxon>metagenomes</taxon>
        <taxon>organismal metagenomes</taxon>
    </lineage>
</organism>
<accession>A0A6C0DMS2</accession>
<dbReference type="InterPro" id="IPR003602">
    <property type="entry name" value="Topo_IA_DNA-bd_dom"/>
</dbReference>
<protein>
    <recommendedName>
        <fullName evidence="3">DNA topoisomerase</fullName>
        <ecNumber evidence="3">5.6.2.1</ecNumber>
    </recommendedName>
</protein>
<dbReference type="InterPro" id="IPR025589">
    <property type="entry name" value="Toprim_C_rpt"/>
</dbReference>
<dbReference type="Pfam" id="PF01751">
    <property type="entry name" value="Toprim"/>
    <property type="match status" value="1"/>
</dbReference>
<evidence type="ECO:0000256" key="5">
    <source>
        <dbReference type="ARBA" id="ARBA00023125"/>
    </source>
</evidence>
<dbReference type="Pfam" id="PF01131">
    <property type="entry name" value="Topoisom_bac"/>
    <property type="match status" value="1"/>
</dbReference>
<dbReference type="PROSITE" id="PS00396">
    <property type="entry name" value="TOPO_IA_1"/>
    <property type="match status" value="1"/>
</dbReference>
<evidence type="ECO:0000313" key="9">
    <source>
        <dbReference type="EMBL" id="QHT17159.1"/>
    </source>
</evidence>
<dbReference type="InterPro" id="IPR006171">
    <property type="entry name" value="TOPRIM_dom"/>
</dbReference>
<dbReference type="InterPro" id="IPR023405">
    <property type="entry name" value="Topo_IA_core_domain"/>
</dbReference>